<evidence type="ECO:0000313" key="4">
    <source>
        <dbReference type="Proteomes" id="UP000503278"/>
    </source>
</evidence>
<dbReference type="InterPro" id="IPR036380">
    <property type="entry name" value="Isochorismatase-like_sf"/>
</dbReference>
<organism evidence="3 4">
    <name type="scientific">Mucilaginibacter robiniae</name>
    <dbReference type="NCBI Taxonomy" id="2728022"/>
    <lineage>
        <taxon>Bacteria</taxon>
        <taxon>Pseudomonadati</taxon>
        <taxon>Bacteroidota</taxon>
        <taxon>Sphingobacteriia</taxon>
        <taxon>Sphingobacteriales</taxon>
        <taxon>Sphingobacteriaceae</taxon>
        <taxon>Mucilaginibacter</taxon>
    </lineage>
</organism>
<dbReference type="Proteomes" id="UP000503278">
    <property type="component" value="Chromosome"/>
</dbReference>
<evidence type="ECO:0000313" key="3">
    <source>
        <dbReference type="EMBL" id="QJD96822.1"/>
    </source>
</evidence>
<dbReference type="KEGG" id="mrob:HH214_13560"/>
<dbReference type="InterPro" id="IPR050272">
    <property type="entry name" value="Isochorismatase-like_hydrls"/>
</dbReference>
<dbReference type="PANTHER" id="PTHR43540">
    <property type="entry name" value="PEROXYUREIDOACRYLATE/UREIDOACRYLATE AMIDOHYDROLASE-RELATED"/>
    <property type="match status" value="1"/>
</dbReference>
<evidence type="ECO:0000259" key="2">
    <source>
        <dbReference type="Pfam" id="PF00857"/>
    </source>
</evidence>
<name>A0A7L5E0C7_9SPHI</name>
<evidence type="ECO:0000256" key="1">
    <source>
        <dbReference type="ARBA" id="ARBA00022801"/>
    </source>
</evidence>
<dbReference type="InterPro" id="IPR000868">
    <property type="entry name" value="Isochorismatase-like_dom"/>
</dbReference>
<dbReference type="AlphaFoldDB" id="A0A7L5E0C7"/>
<dbReference type="Pfam" id="PF00857">
    <property type="entry name" value="Isochorismatase"/>
    <property type="match status" value="1"/>
</dbReference>
<feature type="domain" description="Isochorismatase-like" evidence="2">
    <location>
        <begin position="20"/>
        <end position="184"/>
    </location>
</feature>
<dbReference type="SUPFAM" id="SSF52499">
    <property type="entry name" value="Isochorismatase-like hydrolases"/>
    <property type="match status" value="1"/>
</dbReference>
<keyword evidence="4" id="KW-1185">Reference proteome</keyword>
<reference evidence="3 4" key="1">
    <citation type="submission" date="2020-04" db="EMBL/GenBank/DDBJ databases">
        <title>Genome sequencing of novel species.</title>
        <authorList>
            <person name="Heo J."/>
            <person name="Kim S.-J."/>
            <person name="Kim J.-S."/>
            <person name="Hong S.-B."/>
            <person name="Kwon S.-W."/>
        </authorList>
    </citation>
    <scope>NUCLEOTIDE SEQUENCE [LARGE SCALE GENOMIC DNA]</scope>
    <source>
        <strain evidence="3 4">F39-2</strain>
    </source>
</reference>
<proteinExistence type="predicted"/>
<dbReference type="EMBL" id="CP051682">
    <property type="protein sequence ID" value="QJD96822.1"/>
    <property type="molecule type" value="Genomic_DNA"/>
</dbReference>
<gene>
    <name evidence="3" type="ORF">HH214_13560</name>
</gene>
<keyword evidence="1 3" id="KW-0378">Hydrolase</keyword>
<sequence>MAAGIYLLVLCMVNDNNDVLLVIIDPQNDFTHLDGAYAKKNYGLQQISRAKTNIIKLMEEKGHIPVVIVQSDYRPHQFEEGLSMGIPGTFGHQIDIPLDEAVTVIIKTAHSAFTSQSFTDHLKTQGYRKLFIAGFLAEYCVKETAEDALKNGFEVILINDCIGTGDSKQQVKIEVLEELKLQGAKVR</sequence>
<dbReference type="RefSeq" id="WP_169608469.1">
    <property type="nucleotide sequence ID" value="NZ_CP051682.1"/>
</dbReference>
<dbReference type="Gene3D" id="3.40.50.850">
    <property type="entry name" value="Isochorismatase-like"/>
    <property type="match status" value="1"/>
</dbReference>
<dbReference type="GO" id="GO:0016787">
    <property type="term" value="F:hydrolase activity"/>
    <property type="evidence" value="ECO:0007669"/>
    <property type="project" value="UniProtKB-KW"/>
</dbReference>
<accession>A0A7L5E0C7</accession>
<dbReference type="CDD" id="cd00431">
    <property type="entry name" value="cysteine_hydrolases"/>
    <property type="match status" value="1"/>
</dbReference>
<protein>
    <submittedName>
        <fullName evidence="3">Cysteine hydrolase</fullName>
    </submittedName>
</protein>